<dbReference type="InterPro" id="IPR045738">
    <property type="entry name" value="DUF6088"/>
</dbReference>
<reference evidence="1" key="1">
    <citation type="journal article" date="2014" name="Int. J. Syst. Evol. Microbiol.">
        <title>Complete genome of a new Firmicutes species belonging to the dominant human colonic microbiota ('Ruminococcus bicirculans') reveals two chromosomes and a selective capacity to utilize plant glucans.</title>
        <authorList>
            <consortium name="NISC Comparative Sequencing Program"/>
            <person name="Wegmann U."/>
            <person name="Louis P."/>
            <person name="Goesmann A."/>
            <person name="Henrissat B."/>
            <person name="Duncan S.H."/>
            <person name="Flint H.J."/>
        </authorList>
    </citation>
    <scope>NUCLEOTIDE SEQUENCE</scope>
    <source>
        <strain evidence="1">NBRC 111756</strain>
    </source>
</reference>
<organism evidence="1 3">
    <name type="scientific">Marinobacterium aestuariivivens</name>
    <dbReference type="NCBI Taxonomy" id="1698799"/>
    <lineage>
        <taxon>Bacteria</taxon>
        <taxon>Pseudomonadati</taxon>
        <taxon>Pseudomonadota</taxon>
        <taxon>Gammaproteobacteria</taxon>
        <taxon>Oceanospirillales</taxon>
        <taxon>Oceanospirillaceae</taxon>
        <taxon>Marinobacterium</taxon>
    </lineage>
</organism>
<comment type="caution">
    <text evidence="1">The sequence shown here is derived from an EMBL/GenBank/DDBJ whole genome shotgun (WGS) entry which is preliminary data.</text>
</comment>
<protein>
    <submittedName>
        <fullName evidence="1">DUF6088 family protein</fullName>
    </submittedName>
</protein>
<dbReference type="Proteomes" id="UP001596422">
    <property type="component" value="Unassembled WGS sequence"/>
</dbReference>
<reference evidence="1" key="3">
    <citation type="submission" date="2024-09" db="EMBL/GenBank/DDBJ databases">
        <authorList>
            <person name="Sun Q."/>
            <person name="Mori K."/>
        </authorList>
    </citation>
    <scope>NUCLEOTIDE SEQUENCE</scope>
    <source>
        <strain evidence="1">NBRC 111756</strain>
    </source>
</reference>
<proteinExistence type="predicted"/>
<evidence type="ECO:0000313" key="2">
    <source>
        <dbReference type="EMBL" id="MFC6674352.1"/>
    </source>
</evidence>
<reference evidence="3" key="2">
    <citation type="journal article" date="2019" name="Int. J. Syst. Evol. Microbiol.">
        <title>The Global Catalogue of Microorganisms (GCM) 10K type strain sequencing project: providing services to taxonomists for standard genome sequencing and annotation.</title>
        <authorList>
            <consortium name="The Broad Institute Genomics Platform"/>
            <consortium name="The Broad Institute Genome Sequencing Center for Infectious Disease"/>
            <person name="Wu L."/>
            <person name="Ma J."/>
        </authorList>
    </citation>
    <scope>NUCLEOTIDE SEQUENCE [LARGE SCALE GENOMIC DNA]</scope>
    <source>
        <strain evidence="3">NBRC 111756</strain>
    </source>
</reference>
<dbReference type="RefSeq" id="WP_379913603.1">
    <property type="nucleotide sequence ID" value="NZ_JBHSWE010000002.1"/>
</dbReference>
<dbReference type="EMBL" id="JBHSWE010000002">
    <property type="protein sequence ID" value="MFC6674020.1"/>
    <property type="molecule type" value="Genomic_DNA"/>
</dbReference>
<gene>
    <name evidence="1" type="ORF">ACFQDL_30955</name>
    <name evidence="2" type="ORF">ACFQDL_32695</name>
</gene>
<accession>A0ABW2A9D0</accession>
<dbReference type="Pfam" id="PF19570">
    <property type="entry name" value="DUF6088"/>
    <property type="match status" value="1"/>
</dbReference>
<sequence>MSISANVLQRIQRMKRGVPFSISRFYELGSEAAVQKAMSRLAEDGIIERVAKGMYVRPKPLPSIPSIKVKTSAVTVARVWAKEHRYTLVPQGLEAAYRLGLQTQAPMKTIFWSDGPSRTFSVGNEVVEVRHIAKQKLRWSGRPEGELLRGLSVTPPTAVGLPALRKAFRRLGLTRSESHAVVERLKSSSLPKAWQEKLAELETRMPA</sequence>
<evidence type="ECO:0000313" key="3">
    <source>
        <dbReference type="Proteomes" id="UP001596422"/>
    </source>
</evidence>
<evidence type="ECO:0000313" key="1">
    <source>
        <dbReference type="EMBL" id="MFC6674020.1"/>
    </source>
</evidence>
<keyword evidence="3" id="KW-1185">Reference proteome</keyword>
<dbReference type="EMBL" id="JBHSWE010000002">
    <property type="protein sequence ID" value="MFC6674352.1"/>
    <property type="molecule type" value="Genomic_DNA"/>
</dbReference>
<name>A0ABW2A9D0_9GAMM</name>